<dbReference type="SUPFAM" id="SSF55073">
    <property type="entry name" value="Nucleotide cyclase"/>
    <property type="match status" value="1"/>
</dbReference>
<dbReference type="GO" id="GO:0071111">
    <property type="term" value="F:cyclic-guanylate-specific phosphodiesterase activity"/>
    <property type="evidence" value="ECO:0007669"/>
    <property type="project" value="UniProtKB-EC"/>
</dbReference>
<dbReference type="PROSITE" id="PS50112">
    <property type="entry name" value="PAS"/>
    <property type="match status" value="1"/>
</dbReference>
<protein>
    <recommendedName>
        <fullName evidence="2">cyclic-guanylate-specific phosphodiesterase</fullName>
        <ecNumber evidence="2">3.1.4.52</ecNumber>
    </recommendedName>
</protein>
<evidence type="ECO:0000259" key="9">
    <source>
        <dbReference type="PROSITE" id="PS50883"/>
    </source>
</evidence>
<organism evidence="11 12">
    <name type="scientific">Pleionea litopenaei</name>
    <dbReference type="NCBI Taxonomy" id="3070815"/>
    <lineage>
        <taxon>Bacteria</taxon>
        <taxon>Pseudomonadati</taxon>
        <taxon>Pseudomonadota</taxon>
        <taxon>Gammaproteobacteria</taxon>
        <taxon>Oceanospirillales</taxon>
        <taxon>Pleioneaceae</taxon>
        <taxon>Pleionea</taxon>
    </lineage>
</organism>
<dbReference type="InterPro" id="IPR035919">
    <property type="entry name" value="EAL_sf"/>
</dbReference>
<evidence type="ECO:0000256" key="2">
    <source>
        <dbReference type="ARBA" id="ARBA00012282"/>
    </source>
</evidence>
<dbReference type="SUPFAM" id="SSF55785">
    <property type="entry name" value="PYP-like sensor domain (PAS domain)"/>
    <property type="match status" value="1"/>
</dbReference>
<feature type="domain" description="EAL" evidence="9">
    <location>
        <begin position="606"/>
        <end position="860"/>
    </location>
</feature>
<sequence>MNRSRVLASAYLSTLLTLLLSWPGLSQAAEAKRLVRVGGAPMPPLVIVEPSGAVSGIIPQLMEEMAKEHNWQIEWVIDSWANQLERLDEGAIDVMSAIGYSEKRAFSFDFSSQSVLSVWGQVYTQPSSKMSNFLQVDGQTIGVLNNGISGLRFIELCHRFGVNCLIKHYDSYDDIFKALERADIKAGVVNSHYGFVVESEFNVLRSDIMFNPFPVLFATRKGSNGDILAQIDQSLVNWKATEGSVYYTITENWTQQDQAVFPEWLKFSIFGLSLVVLLTSLIIVVLRREVKRQTRQLELSEAQLKQIIDIVPHAIFASDASGKIVLANLESTRVFNRTFQELSTLTRTEIMQRQPYLDGLLGDDEKIMGRQQREFDQEVKLELPDGQVAIYQLSKVPFIRKRSNTPAVVSVAVDITEQKFTAEQMEHMAKHDDLTNLPNRAFLMDRLEQSLLLSKRHKRFGAVIFVDLDLFKNINDTLGHSIGDALLQATSKRLKTHCRESDTVSRFGGDEFVILLPEIGNTYELAKMNAKSISEKIREEVVKEITIGGHEISTSISQGLVFFPFDAENTEQIIKRADLAMYHAKLLGRNKIVTFHPSMEQRINRKERLKSELKQALKNNQLSVVYQPQYSMKTNRFEGAEALLRWSHPVEDSITPMEFIPLAEETDTIIALGEYVIREACKQLDRWRTMIQSQFYITVNLSARQIAYEQLIPFIDGVLSDTAFDYSQLELEVTESLLMVDMERAVKVLKRLKDKGIRISLDDFGTGYSSLSYLKKLPLDKLKIDKSFVNDIPGDHDSETIARTIISMASELGLEVVAEGVETKEQVDFFCRQGCFLFQGYYFSEPCDSAELNRRFFSVIKKTQPRG</sequence>
<dbReference type="NCBIfam" id="TIGR00229">
    <property type="entry name" value="sensory_box"/>
    <property type="match status" value="1"/>
</dbReference>
<reference evidence="11 12" key="1">
    <citation type="submission" date="2023-08" db="EMBL/GenBank/DDBJ databases">
        <title>Pleionea litopenaei sp. nov., isolated from stomach of juvenile Litopenaeus vannamei.</title>
        <authorList>
            <person name="Rho A.M."/>
            <person name="Hwang C.Y."/>
        </authorList>
    </citation>
    <scope>NUCLEOTIDE SEQUENCE [LARGE SCALE GENOMIC DNA]</scope>
    <source>
        <strain evidence="11 12">HL-JVS1</strain>
    </source>
</reference>
<dbReference type="Pfam" id="PF00563">
    <property type="entry name" value="EAL"/>
    <property type="match status" value="1"/>
</dbReference>
<evidence type="ECO:0000259" key="8">
    <source>
        <dbReference type="PROSITE" id="PS50113"/>
    </source>
</evidence>
<evidence type="ECO:0000256" key="4">
    <source>
        <dbReference type="ARBA" id="ARBA00051114"/>
    </source>
</evidence>
<dbReference type="SMART" id="SM00267">
    <property type="entry name" value="GGDEF"/>
    <property type="match status" value="1"/>
</dbReference>
<evidence type="ECO:0000313" key="12">
    <source>
        <dbReference type="Proteomes" id="UP001239782"/>
    </source>
</evidence>
<dbReference type="InterPro" id="IPR035965">
    <property type="entry name" value="PAS-like_dom_sf"/>
</dbReference>
<dbReference type="InterPro" id="IPR000014">
    <property type="entry name" value="PAS"/>
</dbReference>
<gene>
    <name evidence="11" type="ORF">Q9312_10855</name>
</gene>
<feature type="transmembrane region" description="Helical" evidence="5">
    <location>
        <begin position="264"/>
        <end position="286"/>
    </location>
</feature>
<keyword evidence="12" id="KW-1185">Reference proteome</keyword>
<dbReference type="PROSITE" id="PS50113">
    <property type="entry name" value="PAC"/>
    <property type="match status" value="1"/>
</dbReference>
<comment type="cofactor">
    <cofactor evidence="1">
        <name>Mg(2+)</name>
        <dbReference type="ChEBI" id="CHEBI:18420"/>
    </cofactor>
</comment>
<dbReference type="CDD" id="cd01949">
    <property type="entry name" value="GGDEF"/>
    <property type="match status" value="1"/>
</dbReference>
<comment type="catalytic activity">
    <reaction evidence="4">
        <text>3',3'-c-di-GMP + H2O = 5'-phosphoguanylyl(3'-&gt;5')guanosine + H(+)</text>
        <dbReference type="Rhea" id="RHEA:24902"/>
        <dbReference type="ChEBI" id="CHEBI:15377"/>
        <dbReference type="ChEBI" id="CHEBI:15378"/>
        <dbReference type="ChEBI" id="CHEBI:58754"/>
        <dbReference type="ChEBI" id="CHEBI:58805"/>
        <dbReference type="EC" id="3.1.4.52"/>
    </reaction>
    <physiologicalReaction direction="left-to-right" evidence="4">
        <dbReference type="Rhea" id="RHEA:24903"/>
    </physiologicalReaction>
</comment>
<feature type="chain" id="PRO_5041392731" description="cyclic-guanylate-specific phosphodiesterase" evidence="6">
    <location>
        <begin position="29"/>
        <end position="867"/>
    </location>
</feature>
<dbReference type="InterPro" id="IPR000700">
    <property type="entry name" value="PAS-assoc_C"/>
</dbReference>
<feature type="domain" description="PAC" evidence="8">
    <location>
        <begin position="375"/>
        <end position="427"/>
    </location>
</feature>
<dbReference type="PROSITE" id="PS50883">
    <property type="entry name" value="EAL"/>
    <property type="match status" value="1"/>
</dbReference>
<evidence type="ECO:0000256" key="3">
    <source>
        <dbReference type="ARBA" id="ARBA00022636"/>
    </source>
</evidence>
<dbReference type="RefSeq" id="WP_309200866.1">
    <property type="nucleotide sequence ID" value="NZ_CP133548.1"/>
</dbReference>
<dbReference type="SMART" id="SM00052">
    <property type="entry name" value="EAL"/>
    <property type="match status" value="1"/>
</dbReference>
<dbReference type="NCBIfam" id="TIGR00254">
    <property type="entry name" value="GGDEF"/>
    <property type="match status" value="1"/>
</dbReference>
<dbReference type="Gene3D" id="3.40.190.10">
    <property type="entry name" value="Periplasmic binding protein-like II"/>
    <property type="match status" value="2"/>
</dbReference>
<dbReference type="PANTHER" id="PTHR44757">
    <property type="entry name" value="DIGUANYLATE CYCLASE DGCP"/>
    <property type="match status" value="1"/>
</dbReference>
<dbReference type="FunFam" id="3.20.20.450:FF:000001">
    <property type="entry name" value="Cyclic di-GMP phosphodiesterase yahA"/>
    <property type="match status" value="1"/>
</dbReference>
<keyword evidence="5" id="KW-1133">Transmembrane helix</keyword>
<dbReference type="CDD" id="cd01948">
    <property type="entry name" value="EAL"/>
    <property type="match status" value="1"/>
</dbReference>
<keyword evidence="5" id="KW-0472">Membrane</keyword>
<feature type="signal peptide" evidence="6">
    <location>
        <begin position="1"/>
        <end position="28"/>
    </location>
</feature>
<dbReference type="SMART" id="SM00062">
    <property type="entry name" value="PBPb"/>
    <property type="match status" value="1"/>
</dbReference>
<dbReference type="FunFam" id="3.30.70.270:FF:000001">
    <property type="entry name" value="Diguanylate cyclase domain protein"/>
    <property type="match status" value="1"/>
</dbReference>
<evidence type="ECO:0000256" key="6">
    <source>
        <dbReference type="SAM" id="SignalP"/>
    </source>
</evidence>
<evidence type="ECO:0000313" key="11">
    <source>
        <dbReference type="EMBL" id="WMS85713.1"/>
    </source>
</evidence>
<dbReference type="EC" id="3.1.4.52" evidence="2"/>
<dbReference type="InterPro" id="IPR052155">
    <property type="entry name" value="Biofilm_reg_signaling"/>
</dbReference>
<feature type="domain" description="PAS" evidence="7">
    <location>
        <begin position="300"/>
        <end position="342"/>
    </location>
</feature>
<feature type="domain" description="GGDEF" evidence="10">
    <location>
        <begin position="459"/>
        <end position="597"/>
    </location>
</feature>
<dbReference type="GO" id="GO:0071732">
    <property type="term" value="P:cellular response to nitric oxide"/>
    <property type="evidence" value="ECO:0007669"/>
    <property type="project" value="UniProtKB-ARBA"/>
</dbReference>
<dbReference type="Proteomes" id="UP001239782">
    <property type="component" value="Chromosome"/>
</dbReference>
<dbReference type="EMBL" id="CP133548">
    <property type="protein sequence ID" value="WMS85713.1"/>
    <property type="molecule type" value="Genomic_DNA"/>
</dbReference>
<dbReference type="InterPro" id="IPR001638">
    <property type="entry name" value="Solute-binding_3/MltF_N"/>
</dbReference>
<dbReference type="InterPro" id="IPR043128">
    <property type="entry name" value="Rev_trsase/Diguanyl_cyclase"/>
</dbReference>
<dbReference type="InterPro" id="IPR000160">
    <property type="entry name" value="GGDEF_dom"/>
</dbReference>
<keyword evidence="5" id="KW-0812">Transmembrane</keyword>
<evidence type="ECO:0000259" key="10">
    <source>
        <dbReference type="PROSITE" id="PS50887"/>
    </source>
</evidence>
<dbReference type="InterPro" id="IPR029787">
    <property type="entry name" value="Nucleotide_cyclase"/>
</dbReference>
<evidence type="ECO:0000259" key="7">
    <source>
        <dbReference type="PROSITE" id="PS50112"/>
    </source>
</evidence>
<dbReference type="Gene3D" id="3.20.20.450">
    <property type="entry name" value="EAL domain"/>
    <property type="match status" value="1"/>
</dbReference>
<keyword evidence="6" id="KW-0732">Signal</keyword>
<accession>A0AA51RQD5</accession>
<dbReference type="PANTHER" id="PTHR44757:SF2">
    <property type="entry name" value="BIOFILM ARCHITECTURE MAINTENANCE PROTEIN MBAA"/>
    <property type="match status" value="1"/>
</dbReference>
<dbReference type="Pfam" id="PF00990">
    <property type="entry name" value="GGDEF"/>
    <property type="match status" value="1"/>
</dbReference>
<dbReference type="InterPro" id="IPR001633">
    <property type="entry name" value="EAL_dom"/>
</dbReference>
<name>A0AA51RQD5_9GAMM</name>
<evidence type="ECO:0000256" key="5">
    <source>
        <dbReference type="SAM" id="Phobius"/>
    </source>
</evidence>
<dbReference type="SUPFAM" id="SSF53850">
    <property type="entry name" value="Periplasmic binding protein-like II"/>
    <property type="match status" value="1"/>
</dbReference>
<dbReference type="SUPFAM" id="SSF141868">
    <property type="entry name" value="EAL domain-like"/>
    <property type="match status" value="1"/>
</dbReference>
<dbReference type="Gene3D" id="3.30.70.270">
    <property type="match status" value="1"/>
</dbReference>
<proteinExistence type="predicted"/>
<keyword evidence="3" id="KW-0973">c-di-GMP</keyword>
<dbReference type="Gene3D" id="3.30.450.20">
    <property type="entry name" value="PAS domain"/>
    <property type="match status" value="1"/>
</dbReference>
<dbReference type="PROSITE" id="PS50887">
    <property type="entry name" value="GGDEF"/>
    <property type="match status" value="1"/>
</dbReference>
<dbReference type="Pfam" id="PF00497">
    <property type="entry name" value="SBP_bac_3"/>
    <property type="match status" value="1"/>
</dbReference>
<evidence type="ECO:0000256" key="1">
    <source>
        <dbReference type="ARBA" id="ARBA00001946"/>
    </source>
</evidence>
<dbReference type="AlphaFoldDB" id="A0AA51RQD5"/>
<dbReference type="KEGG" id="plei:Q9312_10855"/>